<dbReference type="OrthoDB" id="9796817at2"/>
<gene>
    <name evidence="5" type="ORF">A5886_001046</name>
</gene>
<sequence length="597" mass="66685">MQKKIFGSIALCSMIVLSGCGQSGGNNQTDATGASEDTSVSDTNILDFPVAVSNENEIIDGGVLDVAVVMDTQFQGLFQWEFYQDSYDRDFLEPSHEYLFLKNNDFMIVDGGPADLVLDEENKTATITLRDELKWSDGVDVTAEDVIFSYEVIGHADYTGIRYDNNFTNIIGMEDYHAGEVETIAGITAINDKVVQIEYKEVHPGMLQQGGGVYHSALAKHTFEGIEVKDMESSDPVRKAPIGFGPYVMSSIVAGESVEYLPNEHYYGESPSLDKLVLRAVPSASINEALLAKHYDMAIKMPTDTFDTYQDMDGYQMLGRPEQSYTYIGFNLGTWDEESGSVDYDDESKMANKYLRQAMAYAIDNDSIGERFYHGLRSNGTTLIPPVFGSLHDTTIKGYTLNIDKANQLLDDAGYIDIDGDGFREDPNGESLTINFASMSGGETAQPLSDYYLQQWQEIGLNIEYTTGRLIDFQAFYDRLKNDDPEIDVYQAAWGTGSDPSPTSLWGPNSAFNYTRYESEENTRLLAAIDSNDSFDEVKRKESFDAWQAYAFEEAFAIPTLYRNQILPISDRVANFSWAYDVDHNPWAKVGVTAEQR</sequence>
<dbReference type="CDD" id="cd08510">
    <property type="entry name" value="PBP2_Lactococcal_OppA_like"/>
    <property type="match status" value="1"/>
</dbReference>
<evidence type="ECO:0000256" key="1">
    <source>
        <dbReference type="ARBA" id="ARBA00005695"/>
    </source>
</evidence>
<dbReference type="PANTHER" id="PTHR30290:SF9">
    <property type="entry name" value="OLIGOPEPTIDE-BINDING PROTEIN APPA"/>
    <property type="match status" value="1"/>
</dbReference>
<evidence type="ECO:0000256" key="3">
    <source>
        <dbReference type="ARBA" id="ARBA00022729"/>
    </source>
</evidence>
<dbReference type="SUPFAM" id="SSF53850">
    <property type="entry name" value="Periplasmic binding protein-like II"/>
    <property type="match status" value="1"/>
</dbReference>
<evidence type="ECO:0000313" key="5">
    <source>
        <dbReference type="EMBL" id="OTN75970.1"/>
    </source>
</evidence>
<dbReference type="Gene3D" id="3.40.190.10">
    <property type="entry name" value="Periplasmic binding protein-like II"/>
    <property type="match status" value="1"/>
</dbReference>
<evidence type="ECO:0000256" key="2">
    <source>
        <dbReference type="ARBA" id="ARBA00022448"/>
    </source>
</evidence>
<evidence type="ECO:0000313" key="6">
    <source>
        <dbReference type="Proteomes" id="UP000195043"/>
    </source>
</evidence>
<protein>
    <recommendedName>
        <fullName evidence="4">Solute-binding protein family 5 domain-containing protein</fullName>
    </recommendedName>
</protein>
<dbReference type="Pfam" id="PF00496">
    <property type="entry name" value="SBP_bac_5"/>
    <property type="match status" value="1"/>
</dbReference>
<proteinExistence type="inferred from homology"/>
<dbReference type="RefSeq" id="WP_086273973.1">
    <property type="nucleotide sequence ID" value="NZ_NGKU01000001.1"/>
</dbReference>
<dbReference type="InterPro" id="IPR039424">
    <property type="entry name" value="SBP_5"/>
</dbReference>
<dbReference type="GO" id="GO:1904680">
    <property type="term" value="F:peptide transmembrane transporter activity"/>
    <property type="evidence" value="ECO:0007669"/>
    <property type="project" value="TreeGrafter"/>
</dbReference>
<feature type="domain" description="Solute-binding protein family 5" evidence="4">
    <location>
        <begin position="119"/>
        <end position="512"/>
    </location>
</feature>
<dbReference type="PANTHER" id="PTHR30290">
    <property type="entry name" value="PERIPLASMIC BINDING COMPONENT OF ABC TRANSPORTER"/>
    <property type="match status" value="1"/>
</dbReference>
<dbReference type="GO" id="GO:0015833">
    <property type="term" value="P:peptide transport"/>
    <property type="evidence" value="ECO:0007669"/>
    <property type="project" value="TreeGrafter"/>
</dbReference>
<dbReference type="AlphaFoldDB" id="A0A242A4Z8"/>
<dbReference type="Proteomes" id="UP000195043">
    <property type="component" value="Unassembled WGS sequence"/>
</dbReference>
<accession>A0A242A4Z8</accession>
<comment type="caution">
    <text evidence="5">The sequence shown here is derived from an EMBL/GenBank/DDBJ whole genome shotgun (WGS) entry which is preliminary data.</text>
</comment>
<keyword evidence="2" id="KW-0813">Transport</keyword>
<keyword evidence="3" id="KW-0732">Signal</keyword>
<reference evidence="5 6" key="1">
    <citation type="submission" date="2017-05" db="EMBL/GenBank/DDBJ databases">
        <title>The Genome Sequence of Enterococcus sp. 8G7_MSG3316.</title>
        <authorList>
            <consortium name="The Broad Institute Genomics Platform"/>
            <consortium name="The Broad Institute Genomic Center for Infectious Diseases"/>
            <person name="Earl A."/>
            <person name="Manson A."/>
            <person name="Schwartman J."/>
            <person name="Gilmore M."/>
            <person name="Abouelleil A."/>
            <person name="Cao P."/>
            <person name="Chapman S."/>
            <person name="Cusick C."/>
            <person name="Shea T."/>
            <person name="Young S."/>
            <person name="Neafsey D."/>
            <person name="Nusbaum C."/>
            <person name="Birren B."/>
        </authorList>
    </citation>
    <scope>NUCLEOTIDE SEQUENCE [LARGE SCALE GENOMIC DNA]</scope>
    <source>
        <strain evidence="5 6">8G7_MSG3316</strain>
    </source>
</reference>
<organism evidence="5 6">
    <name type="scientific">Candidatus Enterococcus testudinis</name>
    <dbReference type="NCBI Taxonomy" id="1834191"/>
    <lineage>
        <taxon>Bacteria</taxon>
        <taxon>Bacillati</taxon>
        <taxon>Bacillota</taxon>
        <taxon>Bacilli</taxon>
        <taxon>Lactobacillales</taxon>
        <taxon>Enterococcaceae</taxon>
        <taxon>Enterococcus</taxon>
    </lineage>
</organism>
<dbReference type="PROSITE" id="PS51257">
    <property type="entry name" value="PROKAR_LIPOPROTEIN"/>
    <property type="match status" value="1"/>
</dbReference>
<dbReference type="InterPro" id="IPR000914">
    <property type="entry name" value="SBP_5_dom"/>
</dbReference>
<dbReference type="EMBL" id="NGKU01000001">
    <property type="protein sequence ID" value="OTN75970.1"/>
    <property type="molecule type" value="Genomic_DNA"/>
</dbReference>
<keyword evidence="6" id="KW-1185">Reference proteome</keyword>
<dbReference type="Gene3D" id="3.10.105.10">
    <property type="entry name" value="Dipeptide-binding Protein, Domain 3"/>
    <property type="match status" value="1"/>
</dbReference>
<name>A0A242A4Z8_9ENTE</name>
<dbReference type="STRING" id="1834191.A5886_001046"/>
<comment type="similarity">
    <text evidence="1">Belongs to the bacterial solute-binding protein 5 family.</text>
</comment>
<evidence type="ECO:0000259" key="4">
    <source>
        <dbReference type="Pfam" id="PF00496"/>
    </source>
</evidence>